<organism evidence="1 2">
    <name type="scientific">Methylophaga aminisulfidivorans MP</name>
    <dbReference type="NCBI Taxonomy" id="1026882"/>
    <lineage>
        <taxon>Bacteria</taxon>
        <taxon>Pseudomonadati</taxon>
        <taxon>Pseudomonadota</taxon>
        <taxon>Gammaproteobacteria</taxon>
        <taxon>Thiotrichales</taxon>
        <taxon>Piscirickettsiaceae</taxon>
        <taxon>Methylophaga</taxon>
    </lineage>
</organism>
<reference evidence="1 2" key="1">
    <citation type="journal article" date="2011" name="J. Bacteriol.">
        <title>Draft genome sequence of Methylophaga aminisulfidivorans MP T.</title>
        <authorList>
            <person name="Han G.H."/>
            <person name="Kim W."/>
            <person name="Chun J."/>
            <person name="Kim S.W."/>
        </authorList>
    </citation>
    <scope>NUCLEOTIDE SEQUENCE [LARGE SCALE GENOMIC DNA]</scope>
    <source>
        <strain evidence="2">MP(T)</strain>
    </source>
</reference>
<evidence type="ECO:0000313" key="1">
    <source>
        <dbReference type="EMBL" id="EGL54905.1"/>
    </source>
</evidence>
<gene>
    <name evidence="1" type="ORF">MAMP_01899</name>
</gene>
<comment type="caution">
    <text evidence="1">The sequence shown here is derived from an EMBL/GenBank/DDBJ whole genome shotgun (WGS) entry which is preliminary data.</text>
</comment>
<evidence type="ECO:0000313" key="2">
    <source>
        <dbReference type="Proteomes" id="UP000003544"/>
    </source>
</evidence>
<dbReference type="Proteomes" id="UP000003544">
    <property type="component" value="Unassembled WGS sequence"/>
</dbReference>
<sequence>MQVGSLNIFQALSLFIIFINQLAIGKNDFLCVRCMPLYLAKLG</sequence>
<dbReference type="STRING" id="1026882.MAMP_01899"/>
<protein>
    <submittedName>
        <fullName evidence="1">Uncharacterized protein</fullName>
    </submittedName>
</protein>
<dbReference type="EMBL" id="AFIG01000001">
    <property type="protein sequence ID" value="EGL54905.1"/>
    <property type="molecule type" value="Genomic_DNA"/>
</dbReference>
<name>F5SX12_9GAMM</name>
<proteinExistence type="predicted"/>
<keyword evidence="2" id="KW-1185">Reference proteome</keyword>
<accession>F5SX12</accession>
<dbReference type="AlphaFoldDB" id="F5SX12"/>